<evidence type="ECO:0000256" key="2">
    <source>
        <dbReference type="ARBA" id="ARBA00022448"/>
    </source>
</evidence>
<dbReference type="Proteomes" id="UP000051673">
    <property type="component" value="Unassembled WGS sequence"/>
</dbReference>
<accession>A0A0R2JHV4</accession>
<keyword evidence="5" id="KW-0598">Phosphotransferase system</keyword>
<keyword evidence="2" id="KW-0813">Transport</keyword>
<dbReference type="EMBL" id="JQCD01000024">
    <property type="protein sequence ID" value="KRN76899.1"/>
    <property type="molecule type" value="Genomic_DNA"/>
</dbReference>
<organism evidence="11 12">
    <name type="scientific">Weissella minor</name>
    <dbReference type="NCBI Taxonomy" id="1620"/>
    <lineage>
        <taxon>Bacteria</taxon>
        <taxon>Bacillati</taxon>
        <taxon>Bacillota</taxon>
        <taxon>Bacilli</taxon>
        <taxon>Lactobacillales</taxon>
        <taxon>Lactobacillaceae</taxon>
        <taxon>Weissella</taxon>
    </lineage>
</organism>
<evidence type="ECO:0000256" key="1">
    <source>
        <dbReference type="ARBA" id="ARBA00004651"/>
    </source>
</evidence>
<evidence type="ECO:0000256" key="7">
    <source>
        <dbReference type="ARBA" id="ARBA00022989"/>
    </source>
</evidence>
<evidence type="ECO:0000256" key="8">
    <source>
        <dbReference type="ARBA" id="ARBA00023136"/>
    </source>
</evidence>
<evidence type="ECO:0000256" key="4">
    <source>
        <dbReference type="ARBA" id="ARBA00022597"/>
    </source>
</evidence>
<gene>
    <name evidence="11" type="ORF">IV67_GL000409</name>
</gene>
<dbReference type="PANTHER" id="PTHR33989:SF8">
    <property type="entry name" value="PERMEASE IIC COMPONENT"/>
    <property type="match status" value="1"/>
</dbReference>
<evidence type="ECO:0000256" key="5">
    <source>
        <dbReference type="ARBA" id="ARBA00022683"/>
    </source>
</evidence>
<feature type="transmembrane region" description="Helical" evidence="9">
    <location>
        <begin position="385"/>
        <end position="403"/>
    </location>
</feature>
<keyword evidence="8 9" id="KW-0472">Membrane</keyword>
<keyword evidence="12" id="KW-1185">Reference proteome</keyword>
<dbReference type="PANTHER" id="PTHR33989">
    <property type="match status" value="1"/>
</dbReference>
<dbReference type="GO" id="GO:0005886">
    <property type="term" value="C:plasma membrane"/>
    <property type="evidence" value="ECO:0007669"/>
    <property type="project" value="UniProtKB-SubCell"/>
</dbReference>
<feature type="domain" description="PTS EIIC type-3" evidence="10">
    <location>
        <begin position="1"/>
        <end position="402"/>
    </location>
</feature>
<dbReference type="Pfam" id="PF02378">
    <property type="entry name" value="PTS_EIIC"/>
    <property type="match status" value="1"/>
</dbReference>
<dbReference type="InterPro" id="IPR051088">
    <property type="entry name" value="PTS_Sugar-EIIC/EIIB"/>
</dbReference>
<keyword evidence="7 9" id="KW-1133">Transmembrane helix</keyword>
<keyword evidence="6 9" id="KW-0812">Transmembrane</keyword>
<evidence type="ECO:0000256" key="6">
    <source>
        <dbReference type="ARBA" id="ARBA00022692"/>
    </source>
</evidence>
<dbReference type="PATRIC" id="fig|1620.3.peg.414"/>
<dbReference type="InterPro" id="IPR003352">
    <property type="entry name" value="PTS_EIIC"/>
</dbReference>
<dbReference type="GO" id="GO:0008982">
    <property type="term" value="F:protein-N(PI)-phosphohistidine-sugar phosphotransferase activity"/>
    <property type="evidence" value="ECO:0007669"/>
    <property type="project" value="InterPro"/>
</dbReference>
<evidence type="ECO:0000256" key="3">
    <source>
        <dbReference type="ARBA" id="ARBA00022475"/>
    </source>
</evidence>
<dbReference type="GO" id="GO:1901264">
    <property type="term" value="P:carbohydrate derivative transport"/>
    <property type="evidence" value="ECO:0007669"/>
    <property type="project" value="TreeGrafter"/>
</dbReference>
<feature type="transmembrane region" description="Helical" evidence="9">
    <location>
        <begin position="273"/>
        <end position="296"/>
    </location>
</feature>
<dbReference type="PROSITE" id="PS51105">
    <property type="entry name" value="PTS_EIIC_TYPE_3"/>
    <property type="match status" value="1"/>
</dbReference>
<feature type="transmembrane region" description="Helical" evidence="9">
    <location>
        <begin position="173"/>
        <end position="194"/>
    </location>
</feature>
<keyword evidence="3" id="KW-1003">Cell membrane</keyword>
<reference evidence="11 12" key="1">
    <citation type="journal article" date="2015" name="Genome Announc.">
        <title>Expanding the biotechnology potential of lactobacilli through comparative genomics of 213 strains and associated genera.</title>
        <authorList>
            <person name="Sun Z."/>
            <person name="Harris H.M."/>
            <person name="McCann A."/>
            <person name="Guo C."/>
            <person name="Argimon S."/>
            <person name="Zhang W."/>
            <person name="Yang X."/>
            <person name="Jeffery I.B."/>
            <person name="Cooney J.C."/>
            <person name="Kagawa T.F."/>
            <person name="Liu W."/>
            <person name="Song Y."/>
            <person name="Salvetti E."/>
            <person name="Wrobel A."/>
            <person name="Rasinkangas P."/>
            <person name="Parkhill J."/>
            <person name="Rea M.C."/>
            <person name="O'Sullivan O."/>
            <person name="Ritari J."/>
            <person name="Douillard F.P."/>
            <person name="Paul Ross R."/>
            <person name="Yang R."/>
            <person name="Briner A.E."/>
            <person name="Felis G.E."/>
            <person name="de Vos W.M."/>
            <person name="Barrangou R."/>
            <person name="Klaenhammer T.R."/>
            <person name="Caufield P.W."/>
            <person name="Cui Y."/>
            <person name="Zhang H."/>
            <person name="O'Toole P.W."/>
        </authorList>
    </citation>
    <scope>NUCLEOTIDE SEQUENCE [LARGE SCALE GENOMIC DNA]</scope>
    <source>
        <strain evidence="11 12">DSM 20014</strain>
    </source>
</reference>
<dbReference type="RefSeq" id="WP_057787689.1">
    <property type="nucleotide sequence ID" value="NZ_JQCD01000024.1"/>
</dbReference>
<evidence type="ECO:0000313" key="12">
    <source>
        <dbReference type="Proteomes" id="UP000051673"/>
    </source>
</evidence>
<sequence>MKEKLFEFSYKIRSWTFTELVRETVERLFPFALIGSVLTAFRKTVLDDYGFINNVFDVPSWWKNYEFVDQYMKSFSHLTLGILGVLAAFFMAELTLKATKHPDYLAGLTAAIGYLLLFTPQGFTNGKVQLSALSKYTGMSGLLLGILFGYLIGRLFLRFVVPKYEGNQKNIGISVMGIVLALALLVNIGISQLYQSTLTTDFLTNISDMVSTGSLKMTVLGTFLTTTLRWLGLRGVFEVDGEFASVVDTTNMMYALKHHSVWSVPYPFSEQSLYHSFGVFGGVGGILALAVAIYWVSHSRHDKSVIRLSLIPTLFGSGQGMLVGLPVLFNPIYVIPFILVPVVNVLLASFLIMLKVMPPAVYPVPIATPGPLIGFIGSGGNWIELAFGVGIFALDVLIYMPFVKLDNRLQAKLGERADVI</sequence>
<comment type="caution">
    <text evidence="11">The sequence shown here is derived from an EMBL/GenBank/DDBJ whole genome shotgun (WGS) entry which is preliminary data.</text>
</comment>
<dbReference type="STRING" id="1620.IV67_GL000409"/>
<dbReference type="AlphaFoldDB" id="A0A0R2JHV4"/>
<feature type="transmembrane region" description="Helical" evidence="9">
    <location>
        <begin position="74"/>
        <end position="92"/>
    </location>
</feature>
<feature type="transmembrane region" description="Helical" evidence="9">
    <location>
        <begin position="361"/>
        <end position="379"/>
    </location>
</feature>
<proteinExistence type="predicted"/>
<feature type="transmembrane region" description="Helical" evidence="9">
    <location>
        <begin position="308"/>
        <end position="329"/>
    </location>
</feature>
<evidence type="ECO:0000313" key="11">
    <source>
        <dbReference type="EMBL" id="KRN76899.1"/>
    </source>
</evidence>
<feature type="transmembrane region" description="Helical" evidence="9">
    <location>
        <begin position="143"/>
        <end position="161"/>
    </location>
</feature>
<evidence type="ECO:0000256" key="9">
    <source>
        <dbReference type="SAM" id="Phobius"/>
    </source>
</evidence>
<dbReference type="OrthoDB" id="1550290at2"/>
<dbReference type="GO" id="GO:0009401">
    <property type="term" value="P:phosphoenolpyruvate-dependent sugar phosphotransferase system"/>
    <property type="evidence" value="ECO:0007669"/>
    <property type="project" value="UniProtKB-KW"/>
</dbReference>
<comment type="subcellular location">
    <subcellularLocation>
        <location evidence="1">Cell membrane</location>
        <topology evidence="1">Multi-pass membrane protein</topology>
    </subcellularLocation>
</comment>
<feature type="transmembrane region" description="Helical" evidence="9">
    <location>
        <begin position="104"/>
        <end position="123"/>
    </location>
</feature>
<dbReference type="InterPro" id="IPR004501">
    <property type="entry name" value="PTS_EIIC_3"/>
</dbReference>
<name>A0A0R2JHV4_9LACO</name>
<evidence type="ECO:0000259" key="10">
    <source>
        <dbReference type="PROSITE" id="PS51105"/>
    </source>
</evidence>
<protein>
    <submittedName>
        <fullName evidence="11">Cellobiose pts, eiic</fullName>
    </submittedName>
</protein>
<feature type="transmembrane region" description="Helical" evidence="9">
    <location>
        <begin position="335"/>
        <end position="354"/>
    </location>
</feature>
<keyword evidence="4" id="KW-0762">Sugar transport</keyword>